<dbReference type="GO" id="GO:0000976">
    <property type="term" value="F:transcription cis-regulatory region binding"/>
    <property type="evidence" value="ECO:0007669"/>
    <property type="project" value="TreeGrafter"/>
</dbReference>
<organism evidence="5 6">
    <name type="scientific">Mycolicibacterium wolinskyi</name>
    <dbReference type="NCBI Taxonomy" id="59750"/>
    <lineage>
        <taxon>Bacteria</taxon>
        <taxon>Bacillati</taxon>
        <taxon>Actinomycetota</taxon>
        <taxon>Actinomycetes</taxon>
        <taxon>Mycobacteriales</taxon>
        <taxon>Mycobacteriaceae</taxon>
        <taxon>Mycolicibacterium</taxon>
    </lineage>
</organism>
<proteinExistence type="predicted"/>
<evidence type="ECO:0000313" key="6">
    <source>
        <dbReference type="Proteomes" id="UP000193964"/>
    </source>
</evidence>
<dbReference type="Pfam" id="PF00440">
    <property type="entry name" value="TetR_N"/>
    <property type="match status" value="1"/>
</dbReference>
<dbReference type="InterPro" id="IPR036271">
    <property type="entry name" value="Tet_transcr_reg_TetR-rel_C_sf"/>
</dbReference>
<keyword evidence="1 2" id="KW-0238">DNA-binding</keyword>
<dbReference type="SUPFAM" id="SSF48498">
    <property type="entry name" value="Tetracyclin repressor-like, C-terminal domain"/>
    <property type="match status" value="1"/>
</dbReference>
<dbReference type="PANTHER" id="PTHR30055:SF226">
    <property type="entry name" value="HTH-TYPE TRANSCRIPTIONAL REGULATOR PKSA"/>
    <property type="match status" value="1"/>
</dbReference>
<sequence length="213" mass="22752">MTEAGGLRPSRGPGRPVGADSAQTRATIKRAGCQIINERGYAALTFQEIAKRTGLSRPTLNYYFATRAALYDSLVEDAAGVVNRCIDQAGKHDAPLNRLGALVDALVDVWHRDPTMVAFLVSARLEAGRNPALPNASVSAIRGFLDDVVAHAIARDELPPHTQPGPIAELLHAILWGVGAWAGCGRVPNPRLITRQLDQVLGRGLLADAERGI</sequence>
<dbReference type="InterPro" id="IPR009057">
    <property type="entry name" value="Homeodomain-like_sf"/>
</dbReference>
<evidence type="ECO:0000259" key="4">
    <source>
        <dbReference type="PROSITE" id="PS50977"/>
    </source>
</evidence>
<dbReference type="Proteomes" id="UP000193964">
    <property type="component" value="Unassembled WGS sequence"/>
</dbReference>
<reference evidence="5 6" key="1">
    <citation type="submission" date="2016-01" db="EMBL/GenBank/DDBJ databases">
        <title>The new phylogeny of the genus Mycobacterium.</title>
        <authorList>
            <person name="Tarcisio F."/>
            <person name="Conor M."/>
            <person name="Antonella G."/>
            <person name="Elisabetta G."/>
            <person name="Giulia F.S."/>
            <person name="Sara T."/>
            <person name="Anna F."/>
            <person name="Clotilde B."/>
            <person name="Roberto B."/>
            <person name="Veronica D.S."/>
            <person name="Fabio R."/>
            <person name="Monica P."/>
            <person name="Olivier J."/>
            <person name="Enrico T."/>
            <person name="Nicola S."/>
        </authorList>
    </citation>
    <scope>NUCLEOTIDE SEQUENCE [LARGE SCALE GENOMIC DNA]</scope>
    <source>
        <strain evidence="5 6">ATCC 700010</strain>
    </source>
</reference>
<comment type="caution">
    <text evidence="5">The sequence shown here is derived from an EMBL/GenBank/DDBJ whole genome shotgun (WGS) entry which is preliminary data.</text>
</comment>
<feature type="compositionally biased region" description="Low complexity" evidence="3">
    <location>
        <begin position="1"/>
        <end position="18"/>
    </location>
</feature>
<dbReference type="InterPro" id="IPR001647">
    <property type="entry name" value="HTH_TetR"/>
</dbReference>
<dbReference type="RefSeq" id="WP_085145607.1">
    <property type="nucleotide sequence ID" value="NZ_JACKUA010000012.1"/>
</dbReference>
<dbReference type="Gene3D" id="1.10.357.10">
    <property type="entry name" value="Tetracycline Repressor, domain 2"/>
    <property type="match status" value="1"/>
</dbReference>
<dbReference type="OrthoDB" id="5179150at2"/>
<feature type="region of interest" description="Disordered" evidence="3">
    <location>
        <begin position="1"/>
        <end position="23"/>
    </location>
</feature>
<accession>A0A1X2F5V5</accession>
<dbReference type="AlphaFoldDB" id="A0A1X2F5V5"/>
<feature type="DNA-binding region" description="H-T-H motif" evidence="2">
    <location>
        <begin position="45"/>
        <end position="64"/>
    </location>
</feature>
<gene>
    <name evidence="5" type="ORF">AWC31_28970</name>
</gene>
<evidence type="ECO:0000256" key="2">
    <source>
        <dbReference type="PROSITE-ProRule" id="PRU00335"/>
    </source>
</evidence>
<feature type="domain" description="HTH tetR-type" evidence="4">
    <location>
        <begin position="22"/>
        <end position="82"/>
    </location>
</feature>
<dbReference type="PROSITE" id="PS50977">
    <property type="entry name" value="HTH_TETR_2"/>
    <property type="match status" value="1"/>
</dbReference>
<dbReference type="PRINTS" id="PR00455">
    <property type="entry name" value="HTHTETR"/>
</dbReference>
<evidence type="ECO:0000313" key="5">
    <source>
        <dbReference type="EMBL" id="ORX13820.1"/>
    </source>
</evidence>
<name>A0A1X2F5V5_9MYCO</name>
<dbReference type="PANTHER" id="PTHR30055">
    <property type="entry name" value="HTH-TYPE TRANSCRIPTIONAL REGULATOR RUTR"/>
    <property type="match status" value="1"/>
</dbReference>
<dbReference type="GO" id="GO:0003700">
    <property type="term" value="F:DNA-binding transcription factor activity"/>
    <property type="evidence" value="ECO:0007669"/>
    <property type="project" value="TreeGrafter"/>
</dbReference>
<evidence type="ECO:0000256" key="3">
    <source>
        <dbReference type="SAM" id="MobiDB-lite"/>
    </source>
</evidence>
<protein>
    <submittedName>
        <fullName evidence="5">Transcriptional regulator</fullName>
    </submittedName>
</protein>
<dbReference type="EMBL" id="LQQA01000017">
    <property type="protein sequence ID" value="ORX13820.1"/>
    <property type="molecule type" value="Genomic_DNA"/>
</dbReference>
<evidence type="ECO:0000256" key="1">
    <source>
        <dbReference type="ARBA" id="ARBA00023125"/>
    </source>
</evidence>
<dbReference type="SUPFAM" id="SSF46689">
    <property type="entry name" value="Homeodomain-like"/>
    <property type="match status" value="1"/>
</dbReference>
<dbReference type="InterPro" id="IPR050109">
    <property type="entry name" value="HTH-type_TetR-like_transc_reg"/>
</dbReference>